<evidence type="ECO:0000256" key="7">
    <source>
        <dbReference type="ARBA" id="ARBA00035136"/>
    </source>
</evidence>
<evidence type="ECO:0000256" key="1">
    <source>
        <dbReference type="ARBA" id="ARBA00003134"/>
    </source>
</evidence>
<dbReference type="GO" id="GO:0070181">
    <property type="term" value="F:small ribosomal subunit rRNA binding"/>
    <property type="evidence" value="ECO:0007669"/>
    <property type="project" value="TreeGrafter"/>
</dbReference>
<evidence type="ECO:0000256" key="6">
    <source>
        <dbReference type="ARBA" id="ARBA00023274"/>
    </source>
</evidence>
<dbReference type="OrthoDB" id="9807974at2"/>
<dbReference type="Gene3D" id="1.20.58.110">
    <property type="entry name" value="Ribosomal protein S20"/>
    <property type="match status" value="1"/>
</dbReference>
<dbReference type="Proteomes" id="UP000301751">
    <property type="component" value="Unassembled WGS sequence"/>
</dbReference>
<dbReference type="EMBL" id="BJCL01000013">
    <property type="protein sequence ID" value="GCL65045.1"/>
    <property type="molecule type" value="Genomic_DNA"/>
</dbReference>
<comment type="similarity">
    <text evidence="2 8">Belongs to the bacterial ribosomal protein bS20 family.</text>
</comment>
<comment type="function">
    <text evidence="1 8">Binds directly to 16S ribosomal RNA.</text>
</comment>
<dbReference type="GO" id="GO:0005829">
    <property type="term" value="C:cytosol"/>
    <property type="evidence" value="ECO:0007669"/>
    <property type="project" value="TreeGrafter"/>
</dbReference>
<dbReference type="RefSeq" id="WP_137734764.1">
    <property type="nucleotide sequence ID" value="NZ_BJCL01000013.1"/>
</dbReference>
<evidence type="ECO:0000256" key="8">
    <source>
        <dbReference type="HAMAP-Rule" id="MF_00500"/>
    </source>
</evidence>
<evidence type="ECO:0000256" key="4">
    <source>
        <dbReference type="ARBA" id="ARBA00022884"/>
    </source>
</evidence>
<gene>
    <name evidence="8" type="primary">rpsT</name>
    <name evidence="10" type="ORF">AQPW35_41260</name>
</gene>
<dbReference type="Pfam" id="PF01649">
    <property type="entry name" value="Ribosomal_S20p"/>
    <property type="match status" value="1"/>
</dbReference>
<protein>
    <recommendedName>
        <fullName evidence="7 8">Small ribosomal subunit protein bS20</fullName>
    </recommendedName>
</protein>
<feature type="region of interest" description="Disordered" evidence="9">
    <location>
        <begin position="1"/>
        <end position="20"/>
    </location>
</feature>
<reference evidence="11" key="1">
    <citation type="submission" date="2019-03" db="EMBL/GenBank/DDBJ databases">
        <title>Aquabacterium pictum sp.nov., the first bacteriochlorophyll a-containing freshwater bacterium in the genus Aquabacterium of the class Betaproteobacteria.</title>
        <authorList>
            <person name="Hirose S."/>
            <person name="Tank M."/>
            <person name="Hara E."/>
            <person name="Tamaki H."/>
            <person name="Takaichi S."/>
            <person name="Haruta S."/>
            <person name="Hanada S."/>
        </authorList>
    </citation>
    <scope>NUCLEOTIDE SEQUENCE [LARGE SCALE GENOMIC DNA]</scope>
    <source>
        <strain evidence="11">W35</strain>
    </source>
</reference>
<accession>A0A480AZ84</accession>
<dbReference type="FunFam" id="1.20.58.110:FF:000001">
    <property type="entry name" value="30S ribosomal protein S20"/>
    <property type="match status" value="1"/>
</dbReference>
<dbReference type="InterPro" id="IPR002583">
    <property type="entry name" value="Ribosomal_bS20"/>
</dbReference>
<dbReference type="PANTHER" id="PTHR33398:SF1">
    <property type="entry name" value="SMALL RIBOSOMAL SUBUNIT PROTEIN BS20C"/>
    <property type="match status" value="1"/>
</dbReference>
<dbReference type="GO" id="GO:0006412">
    <property type="term" value="P:translation"/>
    <property type="evidence" value="ECO:0007669"/>
    <property type="project" value="UniProtKB-UniRule"/>
</dbReference>
<dbReference type="GO" id="GO:0015935">
    <property type="term" value="C:small ribosomal subunit"/>
    <property type="evidence" value="ECO:0007669"/>
    <property type="project" value="TreeGrafter"/>
</dbReference>
<evidence type="ECO:0000256" key="3">
    <source>
        <dbReference type="ARBA" id="ARBA00022730"/>
    </source>
</evidence>
<dbReference type="HAMAP" id="MF_00500">
    <property type="entry name" value="Ribosomal_bS20"/>
    <property type="match status" value="1"/>
</dbReference>
<keyword evidence="5 8" id="KW-0689">Ribosomal protein</keyword>
<sequence length="106" mass="11234">MATASKAKKKTVRLASGRKRVRQDEKINAANTALRSKFRTVVKNVQKALDKAAAGGDKAAPATLFKHAQSVIDSVADKGIFHKNKAARHKSRLAAKIKALSASAAA</sequence>
<dbReference type="AlphaFoldDB" id="A0A480AZ84"/>
<organism evidence="10 11">
    <name type="scientific">Pseudaquabacterium pictum</name>
    <dbReference type="NCBI Taxonomy" id="2315236"/>
    <lineage>
        <taxon>Bacteria</taxon>
        <taxon>Pseudomonadati</taxon>
        <taxon>Pseudomonadota</taxon>
        <taxon>Betaproteobacteria</taxon>
        <taxon>Burkholderiales</taxon>
        <taxon>Sphaerotilaceae</taxon>
        <taxon>Pseudaquabacterium</taxon>
    </lineage>
</organism>
<keyword evidence="4 8" id="KW-0694">RNA-binding</keyword>
<dbReference type="PANTHER" id="PTHR33398">
    <property type="entry name" value="30S RIBOSOMAL PROTEIN S20"/>
    <property type="match status" value="1"/>
</dbReference>
<dbReference type="SUPFAM" id="SSF46992">
    <property type="entry name" value="Ribosomal protein S20"/>
    <property type="match status" value="1"/>
</dbReference>
<evidence type="ECO:0000256" key="5">
    <source>
        <dbReference type="ARBA" id="ARBA00022980"/>
    </source>
</evidence>
<name>A0A480AZ84_9BURK</name>
<comment type="caution">
    <text evidence="10">The sequence shown here is derived from an EMBL/GenBank/DDBJ whole genome shotgun (WGS) entry which is preliminary data.</text>
</comment>
<evidence type="ECO:0000256" key="9">
    <source>
        <dbReference type="SAM" id="MobiDB-lite"/>
    </source>
</evidence>
<dbReference type="InterPro" id="IPR036510">
    <property type="entry name" value="Ribosomal_bS20_sf"/>
</dbReference>
<keyword evidence="11" id="KW-1185">Reference proteome</keyword>
<proteinExistence type="inferred from homology"/>
<dbReference type="NCBIfam" id="TIGR00029">
    <property type="entry name" value="S20"/>
    <property type="match status" value="1"/>
</dbReference>
<keyword evidence="6 8" id="KW-0687">Ribonucleoprotein</keyword>
<keyword evidence="3 8" id="KW-0699">rRNA-binding</keyword>
<evidence type="ECO:0000313" key="11">
    <source>
        <dbReference type="Proteomes" id="UP000301751"/>
    </source>
</evidence>
<evidence type="ECO:0000313" key="10">
    <source>
        <dbReference type="EMBL" id="GCL65045.1"/>
    </source>
</evidence>
<evidence type="ECO:0000256" key="2">
    <source>
        <dbReference type="ARBA" id="ARBA00007634"/>
    </source>
</evidence>
<dbReference type="GO" id="GO:0003735">
    <property type="term" value="F:structural constituent of ribosome"/>
    <property type="evidence" value="ECO:0007669"/>
    <property type="project" value="InterPro"/>
</dbReference>